<evidence type="ECO:0000256" key="8">
    <source>
        <dbReference type="ARBA" id="ARBA00023316"/>
    </source>
</evidence>
<proteinExistence type="inferred from homology"/>
<evidence type="ECO:0000256" key="6">
    <source>
        <dbReference type="ARBA" id="ARBA00022997"/>
    </source>
</evidence>
<evidence type="ECO:0000313" key="12">
    <source>
        <dbReference type="Proteomes" id="UP000290545"/>
    </source>
</evidence>
<feature type="active site" description="Proton donor/acceptor" evidence="9">
    <location>
        <position position="213"/>
    </location>
</feature>
<evidence type="ECO:0000256" key="5">
    <source>
        <dbReference type="ARBA" id="ARBA00022833"/>
    </source>
</evidence>
<feature type="site" description="Transition state stabilizer" evidence="9">
    <location>
        <position position="121"/>
    </location>
</feature>
<dbReference type="AlphaFoldDB" id="A0A4V1M9C4"/>
<dbReference type="Gene3D" id="3.30.1380.10">
    <property type="match status" value="1"/>
</dbReference>
<dbReference type="PANTHER" id="PTHR43126">
    <property type="entry name" value="D-ALANYL-D-ALANINE DIPEPTIDASE"/>
    <property type="match status" value="1"/>
</dbReference>
<keyword evidence="8" id="KW-0961">Cell wall biogenesis/degradation</keyword>
<dbReference type="EMBL" id="SDHZ01000006">
    <property type="protein sequence ID" value="RXK80569.1"/>
    <property type="molecule type" value="Genomic_DNA"/>
</dbReference>
<keyword evidence="7 9" id="KW-0482">Metalloprotease</keyword>
<keyword evidence="5 9" id="KW-0862">Zinc</keyword>
<evidence type="ECO:0000256" key="9">
    <source>
        <dbReference type="HAMAP-Rule" id="MF_01924"/>
    </source>
</evidence>
<dbReference type="Proteomes" id="UP000290545">
    <property type="component" value="Unassembled WGS sequence"/>
</dbReference>
<comment type="catalytic activity">
    <reaction evidence="1 9">
        <text>D-alanyl-D-alanine + H2O = 2 D-alanine</text>
        <dbReference type="Rhea" id="RHEA:20661"/>
        <dbReference type="ChEBI" id="CHEBI:15377"/>
        <dbReference type="ChEBI" id="CHEBI:57416"/>
        <dbReference type="ChEBI" id="CHEBI:57822"/>
        <dbReference type="EC" id="3.4.13.22"/>
    </reaction>
</comment>
<organism evidence="11 12">
    <name type="scientific">Filimonas effusa</name>
    <dbReference type="NCBI Taxonomy" id="2508721"/>
    <lineage>
        <taxon>Bacteria</taxon>
        <taxon>Pseudomonadati</taxon>
        <taxon>Bacteroidota</taxon>
        <taxon>Chitinophagia</taxon>
        <taxon>Chitinophagales</taxon>
        <taxon>Chitinophagaceae</taxon>
        <taxon>Filimonas</taxon>
    </lineage>
</organism>
<keyword evidence="12" id="KW-1185">Reference proteome</keyword>
<evidence type="ECO:0000256" key="2">
    <source>
        <dbReference type="ARBA" id="ARBA00022670"/>
    </source>
</evidence>
<keyword evidence="10" id="KW-0732">Signal</keyword>
<feature type="binding site" evidence="9">
    <location>
        <position position="216"/>
    </location>
    <ligand>
        <name>Zn(2+)</name>
        <dbReference type="ChEBI" id="CHEBI:29105"/>
        <note>catalytic</note>
    </ligand>
</feature>
<accession>A0A4V1M9C4</accession>
<comment type="caution">
    <text evidence="11">The sequence shown here is derived from an EMBL/GenBank/DDBJ whole genome shotgun (WGS) entry which is preliminary data.</text>
</comment>
<dbReference type="GO" id="GO:0160237">
    <property type="term" value="F:D-Ala-D-Ala dipeptidase activity"/>
    <property type="evidence" value="ECO:0007669"/>
    <property type="project" value="UniProtKB-EC"/>
</dbReference>
<feature type="binding site" evidence="9">
    <location>
        <position position="148"/>
    </location>
    <ligand>
        <name>Zn(2+)</name>
        <dbReference type="ChEBI" id="CHEBI:29105"/>
        <note>catalytic</note>
    </ligand>
</feature>
<dbReference type="InterPro" id="IPR009045">
    <property type="entry name" value="Zn_M74/Hedgehog-like"/>
</dbReference>
<dbReference type="Pfam" id="PF01427">
    <property type="entry name" value="Peptidase_M15"/>
    <property type="match status" value="1"/>
</dbReference>
<evidence type="ECO:0000256" key="4">
    <source>
        <dbReference type="ARBA" id="ARBA00022801"/>
    </source>
</evidence>
<dbReference type="GO" id="GO:0008270">
    <property type="term" value="F:zinc ion binding"/>
    <property type="evidence" value="ECO:0007669"/>
    <property type="project" value="UniProtKB-UniRule"/>
</dbReference>
<protein>
    <recommendedName>
        <fullName evidence="9">D-alanyl-D-alanine dipeptidase</fullName>
        <shortName evidence="9">D-Ala-D-Ala dipeptidase</shortName>
        <ecNumber evidence="9">3.4.13.22</ecNumber>
    </recommendedName>
</protein>
<dbReference type="GO" id="GO:0006508">
    <property type="term" value="P:proteolysis"/>
    <property type="evidence" value="ECO:0007669"/>
    <property type="project" value="UniProtKB-KW"/>
</dbReference>
<keyword evidence="2 9" id="KW-0645">Protease</keyword>
<dbReference type="GO" id="GO:0071555">
    <property type="term" value="P:cell wall organization"/>
    <property type="evidence" value="ECO:0007669"/>
    <property type="project" value="UniProtKB-KW"/>
</dbReference>
<keyword evidence="4 9" id="KW-0378">Hydrolase</keyword>
<gene>
    <name evidence="11" type="ORF">ESB13_23330</name>
</gene>
<comment type="function">
    <text evidence="9">Catalyzes hydrolysis of the D-alanyl-D-alanine dipeptide.</text>
</comment>
<feature type="chain" id="PRO_5020251076" description="D-alanyl-D-alanine dipeptidase" evidence="10">
    <location>
        <begin position="24"/>
        <end position="250"/>
    </location>
</feature>
<dbReference type="PANTHER" id="PTHR43126:SF1">
    <property type="entry name" value="D-ALANYL-D-ALANINE DIPEPTIDASE"/>
    <property type="match status" value="1"/>
</dbReference>
<dbReference type="OrthoDB" id="9801430at2"/>
<evidence type="ECO:0000256" key="10">
    <source>
        <dbReference type="SAM" id="SignalP"/>
    </source>
</evidence>
<dbReference type="GO" id="GO:0008237">
    <property type="term" value="F:metallopeptidase activity"/>
    <property type="evidence" value="ECO:0007669"/>
    <property type="project" value="UniProtKB-KW"/>
</dbReference>
<name>A0A4V1M9C4_9BACT</name>
<evidence type="ECO:0000256" key="7">
    <source>
        <dbReference type="ARBA" id="ARBA00023049"/>
    </source>
</evidence>
<feature type="signal peptide" evidence="10">
    <location>
        <begin position="1"/>
        <end position="23"/>
    </location>
</feature>
<dbReference type="InterPro" id="IPR000755">
    <property type="entry name" value="A_A_dipeptidase"/>
</dbReference>
<evidence type="ECO:0000256" key="3">
    <source>
        <dbReference type="ARBA" id="ARBA00022723"/>
    </source>
</evidence>
<comment type="cofactor">
    <cofactor evidence="9">
        <name>Zn(2+)</name>
        <dbReference type="ChEBI" id="CHEBI:29105"/>
    </cofactor>
    <text evidence="9">Binds 1 zinc ion per subunit.</text>
</comment>
<evidence type="ECO:0000313" key="11">
    <source>
        <dbReference type="EMBL" id="RXK80569.1"/>
    </source>
</evidence>
<dbReference type="EC" id="3.4.13.22" evidence="9"/>
<dbReference type="CDD" id="cd14840">
    <property type="entry name" value="D-Ala-D-Ala_dipeptidase_Aad"/>
    <property type="match status" value="1"/>
</dbReference>
<feature type="binding site" evidence="9">
    <location>
        <position position="155"/>
    </location>
    <ligand>
        <name>Zn(2+)</name>
        <dbReference type="ChEBI" id="CHEBI:29105"/>
        <note>catalytic</note>
    </ligand>
</feature>
<evidence type="ECO:0000256" key="1">
    <source>
        <dbReference type="ARBA" id="ARBA00001362"/>
    </source>
</evidence>
<comment type="similarity">
    <text evidence="9">Belongs to the peptidase M15D family.</text>
</comment>
<reference evidence="11 12" key="1">
    <citation type="submission" date="2019-01" db="EMBL/GenBank/DDBJ databases">
        <title>Filimonas sp. strain TTM-71.</title>
        <authorList>
            <person name="Chen W.-M."/>
        </authorList>
    </citation>
    <scope>NUCLEOTIDE SEQUENCE [LARGE SCALE GENOMIC DNA]</scope>
    <source>
        <strain evidence="11 12">TTM-71</strain>
    </source>
</reference>
<sequence>MKYRHILNILGASLLFTGASIFAQRPNAVPENKYGLKVISNQASYAATIALDSNQRMVAVKDYFSPVLTNWYYARPGNFTGQVLYQNPEVLVRLPVAKALARVQAALRQRGFSLLFYDAYRPYSVTEKMWKIVPDERYAANPAKGSGHNRGIAVDVTLADLATGRELAMPTGFDDFSEKAHHDYMQLDSAVIANRLLLRTVMQAYGFTALSTEWWHYSYTGNAATDTATRFGILNLPFEAFLRRADQSLK</sequence>
<dbReference type="SUPFAM" id="SSF55166">
    <property type="entry name" value="Hedgehog/DD-peptidase"/>
    <property type="match status" value="1"/>
</dbReference>
<keyword evidence="6 9" id="KW-0224">Dipeptidase</keyword>
<keyword evidence="3 9" id="KW-0479">Metal-binding</keyword>
<dbReference type="HAMAP" id="MF_01924">
    <property type="entry name" value="A_A_dipeptidase"/>
    <property type="match status" value="1"/>
</dbReference>